<evidence type="ECO:0000256" key="3">
    <source>
        <dbReference type="ARBA" id="ARBA00022448"/>
    </source>
</evidence>
<comment type="caution">
    <text evidence="12">The sequence shown here is derived from an EMBL/GenBank/DDBJ whole genome shotgun (WGS) entry which is preliminary data.</text>
</comment>
<dbReference type="Gene3D" id="3.30.1150.10">
    <property type="match status" value="1"/>
</dbReference>
<evidence type="ECO:0000256" key="9">
    <source>
        <dbReference type="ARBA" id="ARBA00023136"/>
    </source>
</evidence>
<dbReference type="EMBL" id="QLLL01000001">
    <property type="protein sequence ID" value="RAJ10928.1"/>
    <property type="molecule type" value="Genomic_DNA"/>
</dbReference>
<evidence type="ECO:0000259" key="11">
    <source>
        <dbReference type="PROSITE" id="PS52015"/>
    </source>
</evidence>
<dbReference type="GO" id="GO:0055085">
    <property type="term" value="P:transmembrane transport"/>
    <property type="evidence" value="ECO:0007669"/>
    <property type="project" value="InterPro"/>
</dbReference>
<keyword evidence="8 10" id="KW-1133">Transmembrane helix</keyword>
<evidence type="ECO:0000256" key="7">
    <source>
        <dbReference type="ARBA" id="ARBA00022927"/>
    </source>
</evidence>
<dbReference type="PANTHER" id="PTHR33446:SF2">
    <property type="entry name" value="PROTEIN TONB"/>
    <property type="match status" value="1"/>
</dbReference>
<dbReference type="PRINTS" id="PR01374">
    <property type="entry name" value="TONBPROTEIN"/>
</dbReference>
<dbReference type="InterPro" id="IPR051045">
    <property type="entry name" value="TonB-dependent_transducer"/>
</dbReference>
<dbReference type="InterPro" id="IPR037682">
    <property type="entry name" value="TonB_C"/>
</dbReference>
<keyword evidence="7" id="KW-0653">Protein transport</keyword>
<keyword evidence="6 10" id="KW-0812">Transmembrane</keyword>
<evidence type="ECO:0000256" key="1">
    <source>
        <dbReference type="ARBA" id="ARBA00004383"/>
    </source>
</evidence>
<evidence type="ECO:0000256" key="4">
    <source>
        <dbReference type="ARBA" id="ARBA00022475"/>
    </source>
</evidence>
<evidence type="ECO:0000256" key="10">
    <source>
        <dbReference type="SAM" id="Phobius"/>
    </source>
</evidence>
<feature type="transmembrane region" description="Helical" evidence="10">
    <location>
        <begin position="39"/>
        <end position="57"/>
    </location>
</feature>
<keyword evidence="5" id="KW-0997">Cell inner membrane</keyword>
<organism evidence="12 13">
    <name type="scientific">Chitinophaga skermanii</name>
    <dbReference type="NCBI Taxonomy" id="331697"/>
    <lineage>
        <taxon>Bacteria</taxon>
        <taxon>Pseudomonadati</taxon>
        <taxon>Bacteroidota</taxon>
        <taxon>Chitinophagia</taxon>
        <taxon>Chitinophagales</taxon>
        <taxon>Chitinophagaceae</taxon>
        <taxon>Chitinophaga</taxon>
    </lineage>
</organism>
<evidence type="ECO:0000256" key="5">
    <source>
        <dbReference type="ARBA" id="ARBA00022519"/>
    </source>
</evidence>
<dbReference type="SUPFAM" id="SSF74653">
    <property type="entry name" value="TolA/TonB C-terminal domain"/>
    <property type="match status" value="1"/>
</dbReference>
<dbReference type="AlphaFoldDB" id="A0A327R4E2"/>
<dbReference type="GO" id="GO:0030288">
    <property type="term" value="C:outer membrane-bounded periplasmic space"/>
    <property type="evidence" value="ECO:0007669"/>
    <property type="project" value="InterPro"/>
</dbReference>
<dbReference type="GO" id="GO:0015031">
    <property type="term" value="P:protein transport"/>
    <property type="evidence" value="ECO:0007669"/>
    <property type="project" value="UniProtKB-KW"/>
</dbReference>
<dbReference type="PANTHER" id="PTHR33446">
    <property type="entry name" value="PROTEIN TONB-RELATED"/>
    <property type="match status" value="1"/>
</dbReference>
<reference evidence="12 13" key="1">
    <citation type="submission" date="2018-06" db="EMBL/GenBank/DDBJ databases">
        <title>Genomic Encyclopedia of Archaeal and Bacterial Type Strains, Phase II (KMG-II): from individual species to whole genera.</title>
        <authorList>
            <person name="Goeker M."/>
        </authorList>
    </citation>
    <scope>NUCLEOTIDE SEQUENCE [LARGE SCALE GENOMIC DNA]</scope>
    <source>
        <strain evidence="12 13">DSM 23857</strain>
    </source>
</reference>
<evidence type="ECO:0000256" key="6">
    <source>
        <dbReference type="ARBA" id="ARBA00022692"/>
    </source>
</evidence>
<dbReference type="Pfam" id="PF03544">
    <property type="entry name" value="TonB_C"/>
    <property type="match status" value="1"/>
</dbReference>
<feature type="domain" description="TonB C-terminal" evidence="11">
    <location>
        <begin position="184"/>
        <end position="276"/>
    </location>
</feature>
<evidence type="ECO:0000313" key="12">
    <source>
        <dbReference type="EMBL" id="RAJ10928.1"/>
    </source>
</evidence>
<comment type="similarity">
    <text evidence="2">Belongs to the TonB family.</text>
</comment>
<dbReference type="GO" id="GO:0015891">
    <property type="term" value="P:siderophore transport"/>
    <property type="evidence" value="ECO:0007669"/>
    <property type="project" value="InterPro"/>
</dbReference>
<proteinExistence type="inferred from homology"/>
<gene>
    <name evidence="12" type="ORF">LX64_00535</name>
</gene>
<comment type="subcellular location">
    <subcellularLocation>
        <location evidence="1">Cell inner membrane</location>
        <topology evidence="1">Single-pass membrane protein</topology>
        <orientation evidence="1">Periplasmic side</orientation>
    </subcellularLocation>
</comment>
<dbReference type="GO" id="GO:0031992">
    <property type="term" value="F:energy transducer activity"/>
    <property type="evidence" value="ECO:0007669"/>
    <property type="project" value="InterPro"/>
</dbReference>
<evidence type="ECO:0000256" key="8">
    <source>
        <dbReference type="ARBA" id="ARBA00022989"/>
    </source>
</evidence>
<dbReference type="InterPro" id="IPR006260">
    <property type="entry name" value="TonB/TolA_C"/>
</dbReference>
<keyword evidence="3" id="KW-0813">Transport</keyword>
<keyword evidence="13" id="KW-1185">Reference proteome</keyword>
<dbReference type="NCBIfam" id="TIGR01352">
    <property type="entry name" value="tonB_Cterm"/>
    <property type="match status" value="1"/>
</dbReference>
<keyword evidence="4" id="KW-1003">Cell membrane</keyword>
<dbReference type="InterPro" id="IPR003538">
    <property type="entry name" value="TonB"/>
</dbReference>
<keyword evidence="9 10" id="KW-0472">Membrane</keyword>
<name>A0A327R4E2_9BACT</name>
<dbReference type="OrthoDB" id="1039448at2"/>
<dbReference type="Proteomes" id="UP000249547">
    <property type="component" value="Unassembled WGS sequence"/>
</dbReference>
<dbReference type="RefSeq" id="WP_111596046.1">
    <property type="nucleotide sequence ID" value="NZ_QLLL01000001.1"/>
</dbReference>
<sequence>METNKILQSDFIDLLFNGRNQDYGAYELRKSYNKRVRNSILATFSISLLLVGGYVIASNSDLSNIDRSRKPVVVTTVLEHVEIPETVTPPPPPVQAPPPPAVATIAFTHPRIVDNDQVQPEEEMPPIESTDNKAIGIKTTDGVEGDFDPSANGLGPTAGGVETPPVEKKEEIYTFVEIMPSFPGGDQALHKFLNDKIVYPSMAAENGIEGTVFVTFVVDGDGNIKDFKTTGAVRGGGLEEEALRVVKKMPKWNPGKQNGKPVNVQFNLPIRFRLGN</sequence>
<accession>A0A327R4E2</accession>
<evidence type="ECO:0000313" key="13">
    <source>
        <dbReference type="Proteomes" id="UP000249547"/>
    </source>
</evidence>
<evidence type="ECO:0000256" key="2">
    <source>
        <dbReference type="ARBA" id="ARBA00006555"/>
    </source>
</evidence>
<dbReference type="PROSITE" id="PS52015">
    <property type="entry name" value="TONB_CTD"/>
    <property type="match status" value="1"/>
</dbReference>
<dbReference type="GO" id="GO:0098797">
    <property type="term" value="C:plasma membrane protein complex"/>
    <property type="evidence" value="ECO:0007669"/>
    <property type="project" value="TreeGrafter"/>
</dbReference>
<protein>
    <submittedName>
        <fullName evidence="12">Protein TonB</fullName>
    </submittedName>
</protein>